<evidence type="ECO:0000259" key="3">
    <source>
        <dbReference type="SMART" id="SM01042"/>
    </source>
</evidence>
<feature type="region of interest" description="Disordered" evidence="1">
    <location>
        <begin position="398"/>
        <end position="434"/>
    </location>
</feature>
<sequence>MARHAFLQPAKAAPSFRALLAEQRGREAPMDLDAPPLSDPRMMTRADENPPHASTSALGNSITAQRRTNSIPVIAGPEVEMAEATPPKVHRPTPQYTATAGKKVRSSNPGRRNGTSQGRMSYGRGSAAFDARDDENERDWVYEAGSADEEEEEEDDSSFEGPRAGSSMSSSALARLAITPTSKSRRRPASLKSPNSRITHHHWYQPAAATPSKTESSSSAWADPAVAKAWGAALANGGVTACGLYVLFHMVSAFASDVRSKAKAHERIHHSEIARCAQQYSLNHCGTPNQAPVLAEQCAAWEACYARDPSTVSSTYKLVAEVFADVVKGFLGPLGYKEMIFVAVMGYLLTTLVVRCTLAFLGQAKLMVQQQASPQAFQPGHSHPQSIAASSFMPPFGVHPSMAQIDHQSARSRPWASQPTSEAQYPRERRVAER</sequence>
<keyword evidence="2" id="KW-0472">Membrane</keyword>
<evidence type="ECO:0000256" key="2">
    <source>
        <dbReference type="SAM" id="Phobius"/>
    </source>
</evidence>
<dbReference type="GeneID" id="37034675"/>
<evidence type="ECO:0000313" key="5">
    <source>
        <dbReference type="Proteomes" id="UP000245783"/>
    </source>
</evidence>
<dbReference type="OrthoDB" id="5961at2759"/>
<keyword evidence="5" id="KW-1185">Reference proteome</keyword>
<dbReference type="GO" id="GO:0031965">
    <property type="term" value="C:nuclear membrane"/>
    <property type="evidence" value="ECO:0007669"/>
    <property type="project" value="InterPro"/>
</dbReference>
<proteinExistence type="predicted"/>
<dbReference type="InterPro" id="IPR018767">
    <property type="entry name" value="Brl1/Brr6_dom"/>
</dbReference>
<dbReference type="RefSeq" id="XP_025373020.1">
    <property type="nucleotide sequence ID" value="XM_025512805.1"/>
</dbReference>
<dbReference type="GO" id="GO:0006998">
    <property type="term" value="P:nuclear envelope organization"/>
    <property type="evidence" value="ECO:0007669"/>
    <property type="project" value="InterPro"/>
</dbReference>
<dbReference type="PANTHER" id="PTHR28136:SF1">
    <property type="entry name" value="NUCLEUS EXPORT PROTEIN BRL1"/>
    <property type="match status" value="1"/>
</dbReference>
<feature type="transmembrane region" description="Helical" evidence="2">
    <location>
        <begin position="339"/>
        <end position="361"/>
    </location>
</feature>
<feature type="region of interest" description="Disordered" evidence="1">
    <location>
        <begin position="23"/>
        <end position="218"/>
    </location>
</feature>
<feature type="compositionally biased region" description="Polar residues" evidence="1">
    <location>
        <begin position="106"/>
        <end position="119"/>
    </location>
</feature>
<accession>A0A316W7F4</accession>
<keyword evidence="2" id="KW-0812">Transmembrane</keyword>
<dbReference type="InParanoid" id="A0A316W7F4"/>
<feature type="compositionally biased region" description="Low complexity" evidence="1">
    <location>
        <begin position="159"/>
        <end position="177"/>
    </location>
</feature>
<feature type="compositionally biased region" description="Basic and acidic residues" evidence="1">
    <location>
        <begin position="425"/>
        <end position="434"/>
    </location>
</feature>
<dbReference type="Pfam" id="PF10104">
    <property type="entry name" value="Brr6_like_C_C"/>
    <property type="match status" value="1"/>
</dbReference>
<name>A0A316W7F4_9BASI</name>
<protein>
    <recommendedName>
        <fullName evidence="3">Brl1/Brr6 domain-containing protein</fullName>
    </recommendedName>
</protein>
<evidence type="ECO:0000256" key="1">
    <source>
        <dbReference type="SAM" id="MobiDB-lite"/>
    </source>
</evidence>
<keyword evidence="2" id="KW-1133">Transmembrane helix</keyword>
<dbReference type="STRING" id="1522189.A0A316W7F4"/>
<dbReference type="InterPro" id="IPR040202">
    <property type="entry name" value="Brl1/Brr6"/>
</dbReference>
<dbReference type="Proteomes" id="UP000245783">
    <property type="component" value="Unassembled WGS sequence"/>
</dbReference>
<dbReference type="SMART" id="SM01042">
    <property type="entry name" value="Brr6_like_C_C"/>
    <property type="match status" value="1"/>
</dbReference>
<evidence type="ECO:0000313" key="4">
    <source>
        <dbReference type="EMBL" id="PWN45860.1"/>
    </source>
</evidence>
<feature type="compositionally biased region" description="Polar residues" evidence="1">
    <location>
        <begin position="52"/>
        <end position="71"/>
    </location>
</feature>
<feature type="domain" description="Brl1/Brr6" evidence="3">
    <location>
        <begin position="234"/>
        <end position="362"/>
    </location>
</feature>
<dbReference type="EMBL" id="KZ819353">
    <property type="protein sequence ID" value="PWN45860.1"/>
    <property type="molecule type" value="Genomic_DNA"/>
</dbReference>
<organism evidence="4 5">
    <name type="scientific">Ceraceosorus guamensis</name>
    <dbReference type="NCBI Taxonomy" id="1522189"/>
    <lineage>
        <taxon>Eukaryota</taxon>
        <taxon>Fungi</taxon>
        <taxon>Dikarya</taxon>
        <taxon>Basidiomycota</taxon>
        <taxon>Ustilaginomycotina</taxon>
        <taxon>Exobasidiomycetes</taxon>
        <taxon>Ceraceosorales</taxon>
        <taxon>Ceraceosoraceae</taxon>
        <taxon>Ceraceosorus</taxon>
    </lineage>
</organism>
<dbReference type="PANTHER" id="PTHR28136">
    <property type="entry name" value="NUCLEUS EXPORT PROTEIN BRR6"/>
    <property type="match status" value="1"/>
</dbReference>
<gene>
    <name evidence="4" type="ORF">IE81DRAFT_319701</name>
</gene>
<dbReference type="GO" id="GO:0055088">
    <property type="term" value="P:lipid homeostasis"/>
    <property type="evidence" value="ECO:0007669"/>
    <property type="project" value="InterPro"/>
</dbReference>
<reference evidence="4 5" key="1">
    <citation type="journal article" date="2018" name="Mol. Biol. Evol.">
        <title>Broad Genomic Sampling Reveals a Smut Pathogenic Ancestry of the Fungal Clade Ustilaginomycotina.</title>
        <authorList>
            <person name="Kijpornyongpan T."/>
            <person name="Mondo S.J."/>
            <person name="Barry K."/>
            <person name="Sandor L."/>
            <person name="Lee J."/>
            <person name="Lipzen A."/>
            <person name="Pangilinan J."/>
            <person name="LaButti K."/>
            <person name="Hainaut M."/>
            <person name="Henrissat B."/>
            <person name="Grigoriev I.V."/>
            <person name="Spatafora J.W."/>
            <person name="Aime M.C."/>
        </authorList>
    </citation>
    <scope>NUCLEOTIDE SEQUENCE [LARGE SCALE GENOMIC DNA]</scope>
    <source>
        <strain evidence="4 5">MCA 4658</strain>
    </source>
</reference>
<dbReference type="AlphaFoldDB" id="A0A316W7F4"/>
<feature type="compositionally biased region" description="Acidic residues" evidence="1">
    <location>
        <begin position="146"/>
        <end position="158"/>
    </location>
</feature>